<dbReference type="Pfam" id="PF01823">
    <property type="entry name" value="MACPF"/>
    <property type="match status" value="1"/>
</dbReference>
<gene>
    <name evidence="4" type="ORF">EDS130_LOCUS44585</name>
</gene>
<keyword evidence="1" id="KW-0812">Transmembrane</keyword>
<proteinExistence type="predicted"/>
<name>A0A815VQD2_ADIRI</name>
<evidence type="ECO:0000259" key="3">
    <source>
        <dbReference type="PROSITE" id="PS51412"/>
    </source>
</evidence>
<feature type="signal peptide" evidence="2">
    <location>
        <begin position="1"/>
        <end position="18"/>
    </location>
</feature>
<evidence type="ECO:0000256" key="1">
    <source>
        <dbReference type="SAM" id="Phobius"/>
    </source>
</evidence>
<dbReference type="AlphaFoldDB" id="A0A815VQD2"/>
<comment type="caution">
    <text evidence="4">The sequence shown here is derived from an EMBL/GenBank/DDBJ whole genome shotgun (WGS) entry which is preliminary data.</text>
</comment>
<sequence length="648" mass="73556">MQYLILFIMSIICAQCNMLDVYPGYGWDDLRHVDMSSVFNVLNFENTHLNEKCIQVYPVREQKMELVSSIIDVFDSYETDYSSDLFVGGSASYMGFKVSGSYSQNYQSSKKLQREENTIILRNHIDFIMSEVLMSPSCELHAEAKKRLVDIAKYETNNQSAMATYAAQLFVKEYGTHYTNRLRLGGSIAQDDHIQRSTFKTNDSSSKSYQAAAEASFHFTFSLSAKFASSSRTDDSSVHEARKEFTRKVVHSRGGRVSVLNSSIETWQASIEEAPVIVQRGIENLTYIVQPYLLPELSNKELVLVREKLNTAIETFIQMNLHYGCMNRNSPSFNWIANVNDSSCELPKENWQLGGFIQTCIEDHRLNPKCQNFKMLNYYTETDQCPVGFIRHHLHKKIQKESIYRRECRKCHFLWLDTCCTSYFEGIGTRTIDLYDCVSESKQFRSKIGSLKVANNYVFGGFFTPNKLNPITGVSKCPNEVFSQVSVKNSDISICISKQVSNIDNLPHYGGMYSCQKGNAMNSNKKQCPISYSSHVISALDGDCLLYICLKFDEIPEVKRLPSIILPPFFTIPLFNETSMDVYTVNLTDIDPNTTAIGTSSKSNGITYEVSIAVGCIGSIVLILVILFTIKKKQQCKAKDTKKIYDKI</sequence>
<feature type="domain" description="MACPF" evidence="3">
    <location>
        <begin position="1"/>
        <end position="320"/>
    </location>
</feature>
<dbReference type="PROSITE" id="PS51412">
    <property type="entry name" value="MACPF_2"/>
    <property type="match status" value="1"/>
</dbReference>
<dbReference type="EMBL" id="CAJNOJ010000883">
    <property type="protein sequence ID" value="CAF1531175.1"/>
    <property type="molecule type" value="Genomic_DNA"/>
</dbReference>
<feature type="chain" id="PRO_5032394045" description="MACPF domain-containing protein" evidence="2">
    <location>
        <begin position="19"/>
        <end position="648"/>
    </location>
</feature>
<protein>
    <recommendedName>
        <fullName evidence="3">MACPF domain-containing protein</fullName>
    </recommendedName>
</protein>
<keyword evidence="1" id="KW-1133">Transmembrane helix</keyword>
<keyword evidence="2" id="KW-0732">Signal</keyword>
<organism evidence="4 5">
    <name type="scientific">Adineta ricciae</name>
    <name type="common">Rotifer</name>
    <dbReference type="NCBI Taxonomy" id="249248"/>
    <lineage>
        <taxon>Eukaryota</taxon>
        <taxon>Metazoa</taxon>
        <taxon>Spiralia</taxon>
        <taxon>Gnathifera</taxon>
        <taxon>Rotifera</taxon>
        <taxon>Eurotatoria</taxon>
        <taxon>Bdelloidea</taxon>
        <taxon>Adinetida</taxon>
        <taxon>Adinetidae</taxon>
        <taxon>Adineta</taxon>
    </lineage>
</organism>
<feature type="transmembrane region" description="Helical" evidence="1">
    <location>
        <begin position="610"/>
        <end position="630"/>
    </location>
</feature>
<evidence type="ECO:0000256" key="2">
    <source>
        <dbReference type="SAM" id="SignalP"/>
    </source>
</evidence>
<evidence type="ECO:0000313" key="4">
    <source>
        <dbReference type="EMBL" id="CAF1531175.1"/>
    </source>
</evidence>
<dbReference type="OrthoDB" id="5950457at2759"/>
<accession>A0A815VQD2</accession>
<dbReference type="InterPro" id="IPR020864">
    <property type="entry name" value="MACPF"/>
</dbReference>
<dbReference type="SMART" id="SM00457">
    <property type="entry name" value="MACPF"/>
    <property type="match status" value="1"/>
</dbReference>
<reference evidence="4" key="1">
    <citation type="submission" date="2021-02" db="EMBL/GenBank/DDBJ databases">
        <authorList>
            <person name="Nowell W R."/>
        </authorList>
    </citation>
    <scope>NUCLEOTIDE SEQUENCE</scope>
</reference>
<dbReference type="Proteomes" id="UP000663852">
    <property type="component" value="Unassembled WGS sequence"/>
</dbReference>
<evidence type="ECO:0000313" key="5">
    <source>
        <dbReference type="Proteomes" id="UP000663852"/>
    </source>
</evidence>
<keyword evidence="1" id="KW-0472">Membrane</keyword>